<dbReference type="EnsemblMetazoa" id="HelroT169826">
    <property type="protein sequence ID" value="HelroP169826"/>
    <property type="gene ID" value="HelroG169826"/>
</dbReference>
<dbReference type="EMBL" id="KB096134">
    <property type="protein sequence ID" value="ESO08095.1"/>
    <property type="molecule type" value="Genomic_DNA"/>
</dbReference>
<accession>T1F2C8</accession>
<protein>
    <submittedName>
        <fullName evidence="3 4">Uncharacterized protein</fullName>
    </submittedName>
</protein>
<name>T1F2C8_HELRO</name>
<evidence type="ECO:0000313" key="4">
    <source>
        <dbReference type="EnsemblMetazoa" id="HelroP169826"/>
    </source>
</evidence>
<reference evidence="5" key="1">
    <citation type="submission" date="2012-12" db="EMBL/GenBank/DDBJ databases">
        <authorList>
            <person name="Hellsten U."/>
            <person name="Grimwood J."/>
            <person name="Chapman J.A."/>
            <person name="Shapiro H."/>
            <person name="Aerts A."/>
            <person name="Otillar R.P."/>
            <person name="Terry A.Y."/>
            <person name="Boore J.L."/>
            <person name="Simakov O."/>
            <person name="Marletaz F."/>
            <person name="Cho S.-J."/>
            <person name="Edsinger-Gonzales E."/>
            <person name="Havlak P."/>
            <person name="Kuo D.-H."/>
            <person name="Larsson T."/>
            <person name="Lv J."/>
            <person name="Arendt D."/>
            <person name="Savage R."/>
            <person name="Osoegawa K."/>
            <person name="de Jong P."/>
            <person name="Lindberg D.R."/>
            <person name="Seaver E.C."/>
            <person name="Weisblat D.A."/>
            <person name="Putnam N.H."/>
            <person name="Grigoriev I.V."/>
            <person name="Rokhsar D.S."/>
        </authorList>
    </citation>
    <scope>NUCLEOTIDE SEQUENCE</scope>
</reference>
<dbReference type="KEGG" id="hro:HELRODRAFT_169826"/>
<keyword evidence="1" id="KW-0812">Transmembrane</keyword>
<dbReference type="HOGENOM" id="CLU_1311325_0_0_1"/>
<reference evidence="4" key="3">
    <citation type="submission" date="2015-06" db="UniProtKB">
        <authorList>
            <consortium name="EnsemblMetazoa"/>
        </authorList>
    </citation>
    <scope>IDENTIFICATION</scope>
</reference>
<feature type="chain" id="PRO_5010980188" evidence="2">
    <location>
        <begin position="22"/>
        <end position="210"/>
    </location>
</feature>
<gene>
    <name evidence="4" type="primary">20202978</name>
    <name evidence="3" type="ORF">HELRODRAFT_169826</name>
</gene>
<evidence type="ECO:0000256" key="2">
    <source>
        <dbReference type="SAM" id="SignalP"/>
    </source>
</evidence>
<feature type="signal peptide" evidence="2">
    <location>
        <begin position="1"/>
        <end position="21"/>
    </location>
</feature>
<reference evidence="3 5" key="2">
    <citation type="journal article" date="2013" name="Nature">
        <title>Insights into bilaterian evolution from three spiralian genomes.</title>
        <authorList>
            <person name="Simakov O."/>
            <person name="Marletaz F."/>
            <person name="Cho S.J."/>
            <person name="Edsinger-Gonzales E."/>
            <person name="Havlak P."/>
            <person name="Hellsten U."/>
            <person name="Kuo D.H."/>
            <person name="Larsson T."/>
            <person name="Lv J."/>
            <person name="Arendt D."/>
            <person name="Savage R."/>
            <person name="Osoegawa K."/>
            <person name="de Jong P."/>
            <person name="Grimwood J."/>
            <person name="Chapman J.A."/>
            <person name="Shapiro H."/>
            <person name="Aerts A."/>
            <person name="Otillar R.P."/>
            <person name="Terry A.Y."/>
            <person name="Boore J.L."/>
            <person name="Grigoriev I.V."/>
            <person name="Lindberg D.R."/>
            <person name="Seaver E.C."/>
            <person name="Weisblat D.A."/>
            <person name="Putnam N.H."/>
            <person name="Rokhsar D.S."/>
        </authorList>
    </citation>
    <scope>NUCLEOTIDE SEQUENCE</scope>
</reference>
<feature type="transmembrane region" description="Helical" evidence="1">
    <location>
        <begin position="138"/>
        <end position="159"/>
    </location>
</feature>
<dbReference type="EMBL" id="AMQM01003400">
    <property type="status" value="NOT_ANNOTATED_CDS"/>
    <property type="molecule type" value="Genomic_DNA"/>
</dbReference>
<keyword evidence="5" id="KW-1185">Reference proteome</keyword>
<dbReference type="InParanoid" id="T1F2C8"/>
<sequence>MGFKIFIEVFIIFNCFSRISSNTHCSWSLVENCLIKFEPYLNDGTEILRNLGEIDVIQVCWLYSYATSCLAPFMEACKNIRNKLGDKLQNFEYACTVDREDDPHWPVMSTISPHELEILRRNELSEERKRYFDSLIKASIAAGITLLMVGVCLAFTIYSKYKIKMDIARQKKLRPVLEIKVLDDQENLISSLMGRVNSKKEELQDQSADK</sequence>
<proteinExistence type="predicted"/>
<keyword evidence="2" id="KW-0732">Signal</keyword>
<dbReference type="CTD" id="20202978"/>
<organism evidence="4 5">
    <name type="scientific">Helobdella robusta</name>
    <name type="common">Californian leech</name>
    <dbReference type="NCBI Taxonomy" id="6412"/>
    <lineage>
        <taxon>Eukaryota</taxon>
        <taxon>Metazoa</taxon>
        <taxon>Spiralia</taxon>
        <taxon>Lophotrochozoa</taxon>
        <taxon>Annelida</taxon>
        <taxon>Clitellata</taxon>
        <taxon>Hirudinea</taxon>
        <taxon>Rhynchobdellida</taxon>
        <taxon>Glossiphoniidae</taxon>
        <taxon>Helobdella</taxon>
    </lineage>
</organism>
<keyword evidence="1" id="KW-0472">Membrane</keyword>
<dbReference type="AlphaFoldDB" id="T1F2C8"/>
<evidence type="ECO:0000256" key="1">
    <source>
        <dbReference type="SAM" id="Phobius"/>
    </source>
</evidence>
<dbReference type="Proteomes" id="UP000015101">
    <property type="component" value="Unassembled WGS sequence"/>
</dbReference>
<dbReference type="RefSeq" id="XP_009013884.1">
    <property type="nucleotide sequence ID" value="XM_009015636.1"/>
</dbReference>
<evidence type="ECO:0000313" key="3">
    <source>
        <dbReference type="EMBL" id="ESO08095.1"/>
    </source>
</evidence>
<evidence type="ECO:0000313" key="5">
    <source>
        <dbReference type="Proteomes" id="UP000015101"/>
    </source>
</evidence>
<dbReference type="GeneID" id="20202978"/>
<keyword evidence="1" id="KW-1133">Transmembrane helix</keyword>